<comment type="similarity">
    <text evidence="6">Belongs to the sigma-70 factor family. SigI subfamily.</text>
</comment>
<dbReference type="Gene3D" id="1.10.1740.10">
    <property type="match status" value="1"/>
</dbReference>
<sequence>MVRPVEDLDYLLALARSGDGEARERLLAECRPFIARVTAGLCRRHLEWGFDDELSIAFITFNEAIDRYEEDRKVPFLAFARLMIKSRITDFLRKEARASARMAGSLNSEQEDLSVSPLESSLAWQDYLAREAAREREEEIRDYAKILAEFEISFSELVRCAPKHHDARRVLLEVSRRLAADGSLFQQLMKTKKLPLKELSLLTGVHRKTLERGRKYIIAMALLWYHCHEFLYLCYYLKASGEGD</sequence>
<keyword evidence="6" id="KW-0346">Stress response</keyword>
<keyword evidence="5 6" id="KW-0804">Transcription</keyword>
<dbReference type="InterPro" id="IPR014284">
    <property type="entry name" value="RNA_pol_sigma-70_dom"/>
</dbReference>
<feature type="domain" description="RNA polymerase sigma-70 region 2" evidence="7">
    <location>
        <begin position="29"/>
        <end position="97"/>
    </location>
</feature>
<evidence type="ECO:0000256" key="2">
    <source>
        <dbReference type="ARBA" id="ARBA00023015"/>
    </source>
</evidence>
<dbReference type="GO" id="GO:0016987">
    <property type="term" value="F:sigma factor activity"/>
    <property type="evidence" value="ECO:0007669"/>
    <property type="project" value="UniProtKB-UniRule"/>
</dbReference>
<gene>
    <name evidence="6" type="primary">sigI</name>
    <name evidence="8" type="ORF">SAMN02745219_01951</name>
</gene>
<name>A0A1M6H9D7_9FIRM</name>
<comment type="function">
    <text evidence="6">Sigma factors are initiation factors that promote the attachment of RNA polymerase to specific initiation sites and are then released.</text>
</comment>
<dbReference type="GO" id="GO:0006352">
    <property type="term" value="P:DNA-templated transcription initiation"/>
    <property type="evidence" value="ECO:0007669"/>
    <property type="project" value="UniProtKB-UniRule"/>
</dbReference>
<keyword evidence="9" id="KW-1185">Reference proteome</keyword>
<dbReference type="PIRSF" id="PIRSF038953">
    <property type="entry name" value="SigI"/>
    <property type="match status" value="1"/>
</dbReference>
<dbReference type="InterPro" id="IPR014244">
    <property type="entry name" value="RNA_pol_sigma-I"/>
</dbReference>
<evidence type="ECO:0000256" key="4">
    <source>
        <dbReference type="ARBA" id="ARBA00023125"/>
    </source>
</evidence>
<reference evidence="9" key="1">
    <citation type="submission" date="2016-11" db="EMBL/GenBank/DDBJ databases">
        <authorList>
            <person name="Varghese N."/>
            <person name="Submissions S."/>
        </authorList>
    </citation>
    <scope>NUCLEOTIDE SEQUENCE [LARGE SCALE GENOMIC DNA]</scope>
    <source>
        <strain evidence="9">DSM 16057</strain>
    </source>
</reference>
<evidence type="ECO:0000259" key="7">
    <source>
        <dbReference type="Pfam" id="PF04542"/>
    </source>
</evidence>
<dbReference type="AlphaFoldDB" id="A0A1M6H9D7"/>
<evidence type="ECO:0000256" key="5">
    <source>
        <dbReference type="ARBA" id="ARBA00023163"/>
    </source>
</evidence>
<dbReference type="NCBIfam" id="TIGR02937">
    <property type="entry name" value="sigma70-ECF"/>
    <property type="match status" value="1"/>
</dbReference>
<dbReference type="InterPro" id="IPR007627">
    <property type="entry name" value="RNA_pol_sigma70_r2"/>
</dbReference>
<evidence type="ECO:0000313" key="9">
    <source>
        <dbReference type="Proteomes" id="UP000184529"/>
    </source>
</evidence>
<dbReference type="Pfam" id="PF04542">
    <property type="entry name" value="Sigma70_r2"/>
    <property type="match status" value="1"/>
</dbReference>
<dbReference type="GO" id="GO:0003677">
    <property type="term" value="F:DNA binding"/>
    <property type="evidence" value="ECO:0007669"/>
    <property type="project" value="UniProtKB-UniRule"/>
</dbReference>
<evidence type="ECO:0000313" key="8">
    <source>
        <dbReference type="EMBL" id="SHJ18785.1"/>
    </source>
</evidence>
<dbReference type="InterPro" id="IPR013325">
    <property type="entry name" value="RNA_pol_sigma_r2"/>
</dbReference>
<dbReference type="NCBIfam" id="TIGR02895">
    <property type="entry name" value="spore_sigI"/>
    <property type="match status" value="1"/>
</dbReference>
<keyword evidence="3 6" id="KW-0731">Sigma factor</keyword>
<dbReference type="HAMAP" id="MF_02064">
    <property type="entry name" value="Sigma70_SigI"/>
    <property type="match status" value="1"/>
</dbReference>
<dbReference type="GO" id="GO:0005737">
    <property type="term" value="C:cytoplasm"/>
    <property type="evidence" value="ECO:0007669"/>
    <property type="project" value="UniProtKB-SubCell"/>
</dbReference>
<accession>A0A1M6H9D7</accession>
<evidence type="ECO:0000256" key="3">
    <source>
        <dbReference type="ARBA" id="ARBA00023082"/>
    </source>
</evidence>
<evidence type="ECO:0000256" key="1">
    <source>
        <dbReference type="ARBA" id="ARBA00022490"/>
    </source>
</evidence>
<comment type="subcellular location">
    <subcellularLocation>
        <location evidence="6">Cytoplasm</location>
    </subcellularLocation>
</comment>
<dbReference type="SUPFAM" id="SSF88946">
    <property type="entry name" value="Sigma2 domain of RNA polymerase sigma factors"/>
    <property type="match status" value="1"/>
</dbReference>
<feature type="DNA-binding region" description="H-T-H motif" evidence="6">
    <location>
        <begin position="196"/>
        <end position="215"/>
    </location>
</feature>
<dbReference type="EMBL" id="FQZM01000022">
    <property type="protein sequence ID" value="SHJ18785.1"/>
    <property type="molecule type" value="Genomic_DNA"/>
</dbReference>
<proteinExistence type="inferred from homology"/>
<dbReference type="NCBIfam" id="NF006175">
    <property type="entry name" value="PRK08311.2-3"/>
    <property type="match status" value="1"/>
</dbReference>
<comment type="subunit">
    <text evidence="6">Interacts with RsgI.</text>
</comment>
<protein>
    <recommendedName>
        <fullName evidence="6">RNA polymerase sigma factor SigI</fullName>
    </recommendedName>
</protein>
<dbReference type="STRING" id="1121432.SAMN02745219_01951"/>
<feature type="short sequence motif" description="Polymerase core binding" evidence="6">
    <location>
        <begin position="52"/>
        <end position="65"/>
    </location>
</feature>
<keyword evidence="1 6" id="KW-0963">Cytoplasm</keyword>
<keyword evidence="4 6" id="KW-0238">DNA-binding</keyword>
<keyword evidence="2 6" id="KW-0805">Transcription regulation</keyword>
<evidence type="ECO:0000256" key="6">
    <source>
        <dbReference type="HAMAP-Rule" id="MF_02064"/>
    </source>
</evidence>
<comment type="activity regulation">
    <text evidence="6">Negatively regulated by the anti-sigma-I factor RsgI.</text>
</comment>
<organism evidence="8 9">
    <name type="scientific">Desulfofundulus thermosubterraneus DSM 16057</name>
    <dbReference type="NCBI Taxonomy" id="1121432"/>
    <lineage>
        <taxon>Bacteria</taxon>
        <taxon>Bacillati</taxon>
        <taxon>Bacillota</taxon>
        <taxon>Clostridia</taxon>
        <taxon>Eubacteriales</taxon>
        <taxon>Peptococcaceae</taxon>
        <taxon>Desulfofundulus</taxon>
    </lineage>
</organism>
<dbReference type="Proteomes" id="UP000184529">
    <property type="component" value="Unassembled WGS sequence"/>
</dbReference>